<accession>A0A1I0RS48</accession>
<dbReference type="GO" id="GO:0016853">
    <property type="term" value="F:isomerase activity"/>
    <property type="evidence" value="ECO:0007669"/>
    <property type="project" value="UniProtKB-KW"/>
</dbReference>
<dbReference type="Pfam" id="PF02567">
    <property type="entry name" value="PhzC-PhzF"/>
    <property type="match status" value="1"/>
</dbReference>
<evidence type="ECO:0000313" key="4">
    <source>
        <dbReference type="EMBL" id="SEW44110.1"/>
    </source>
</evidence>
<dbReference type="SUPFAM" id="SSF54506">
    <property type="entry name" value="Diaminopimelate epimerase-like"/>
    <property type="match status" value="1"/>
</dbReference>
<dbReference type="STRING" id="99656.SAMN05421659_1221"/>
<organism evidence="4 5">
    <name type="scientific">[Clostridium] fimetarium</name>
    <dbReference type="NCBI Taxonomy" id="99656"/>
    <lineage>
        <taxon>Bacteria</taxon>
        <taxon>Bacillati</taxon>
        <taxon>Bacillota</taxon>
        <taxon>Clostridia</taxon>
        <taxon>Lachnospirales</taxon>
        <taxon>Lachnospiraceae</taxon>
    </lineage>
</organism>
<dbReference type="AlphaFoldDB" id="A0A1I0RS48"/>
<gene>
    <name evidence="4" type="ORF">SAMN05421659_1221</name>
</gene>
<evidence type="ECO:0000256" key="1">
    <source>
        <dbReference type="ARBA" id="ARBA00008270"/>
    </source>
</evidence>
<feature type="active site" evidence="3">
    <location>
        <position position="44"/>
    </location>
</feature>
<protein>
    <submittedName>
        <fullName evidence="4">Phenazine biosynthesis protein PhzF family</fullName>
    </submittedName>
</protein>
<dbReference type="PANTHER" id="PTHR13774">
    <property type="entry name" value="PHENAZINE BIOSYNTHESIS PROTEIN"/>
    <property type="match status" value="1"/>
</dbReference>
<dbReference type="EMBL" id="FOJI01000022">
    <property type="protein sequence ID" value="SEW44110.1"/>
    <property type="molecule type" value="Genomic_DNA"/>
</dbReference>
<dbReference type="OrthoDB" id="9788221at2"/>
<evidence type="ECO:0000313" key="5">
    <source>
        <dbReference type="Proteomes" id="UP000199701"/>
    </source>
</evidence>
<dbReference type="InterPro" id="IPR003719">
    <property type="entry name" value="Phenazine_PhzF-like"/>
</dbReference>
<reference evidence="4 5" key="1">
    <citation type="submission" date="2016-10" db="EMBL/GenBank/DDBJ databases">
        <authorList>
            <person name="de Groot N.N."/>
        </authorList>
    </citation>
    <scope>NUCLEOTIDE SEQUENCE [LARGE SCALE GENOMIC DNA]</scope>
    <source>
        <strain evidence="4 5">DSM 9179</strain>
    </source>
</reference>
<proteinExistence type="inferred from homology"/>
<evidence type="ECO:0000256" key="2">
    <source>
        <dbReference type="ARBA" id="ARBA00023235"/>
    </source>
</evidence>
<dbReference type="PIRSF" id="PIRSF016184">
    <property type="entry name" value="PhzC_PhzF"/>
    <property type="match status" value="1"/>
</dbReference>
<dbReference type="RefSeq" id="WP_092457562.1">
    <property type="nucleotide sequence ID" value="NZ_FOJI01000022.1"/>
</dbReference>
<dbReference type="Gene3D" id="3.10.310.10">
    <property type="entry name" value="Diaminopimelate Epimerase, Chain A, domain 1"/>
    <property type="match status" value="2"/>
</dbReference>
<dbReference type="PANTHER" id="PTHR13774:SF17">
    <property type="entry name" value="PHENAZINE BIOSYNTHESIS-LIKE DOMAIN-CONTAINING PROTEIN"/>
    <property type="match status" value="1"/>
</dbReference>
<name>A0A1I0RS48_9FIRM</name>
<evidence type="ECO:0000256" key="3">
    <source>
        <dbReference type="PIRSR" id="PIRSR016184-1"/>
    </source>
</evidence>
<keyword evidence="5" id="KW-1185">Reference proteome</keyword>
<sequence length="259" mass="28967">MKYYIVDAFTDELFKGNQAGVCLLEKWLDDSVLQNIAAENNLAETAFIVKNNNEYDLRWFTPEVEIDLCGHATLASAFVISNFVNQKVDIINFHTKSGLLSVIRTGDLFEMDFPSRKSEQIEISSIMSKSIGTKVLEAHLSRDLLLLVDTEEQVKKISPNLELIKTIPNCFAVIVTAKGKKVDFVSRFFAPNAGIPEDSVTGSSHSTLIPFWSKKLNKDDLIAFQLSKRGGKLYCKNCGDRVKISGYATLYLTGDIHVF</sequence>
<dbReference type="NCBIfam" id="TIGR00654">
    <property type="entry name" value="PhzF_family"/>
    <property type="match status" value="1"/>
</dbReference>
<keyword evidence="2" id="KW-0413">Isomerase</keyword>
<dbReference type="Proteomes" id="UP000199701">
    <property type="component" value="Unassembled WGS sequence"/>
</dbReference>
<dbReference type="GO" id="GO:0005737">
    <property type="term" value="C:cytoplasm"/>
    <property type="evidence" value="ECO:0007669"/>
    <property type="project" value="TreeGrafter"/>
</dbReference>
<comment type="similarity">
    <text evidence="1">Belongs to the PhzF family.</text>
</comment>